<proteinExistence type="predicted"/>
<accession>A0ABV4NYZ6</accession>
<sequence length="75" mass="8684">MKQQKNDKDNIYSLHELQVYCVAKGKDHKPYEYDSKASIVSTAKDDIILIAENHHENIHDSRTLDKVISMANEVR</sequence>
<evidence type="ECO:0000313" key="2">
    <source>
        <dbReference type="Proteomes" id="UP001569428"/>
    </source>
</evidence>
<dbReference type="EMBL" id="JBGMEK010000014">
    <property type="protein sequence ID" value="MFA0811009.1"/>
    <property type="molecule type" value="Genomic_DNA"/>
</dbReference>
<name>A0ABV4NYZ6_9GAMM</name>
<organism evidence="1 2">
    <name type="scientific">Microbulbifer epialgicus</name>
    <dbReference type="NCBI Taxonomy" id="393907"/>
    <lineage>
        <taxon>Bacteria</taxon>
        <taxon>Pseudomonadati</taxon>
        <taxon>Pseudomonadota</taxon>
        <taxon>Gammaproteobacteria</taxon>
        <taxon>Cellvibrionales</taxon>
        <taxon>Microbulbiferaceae</taxon>
        <taxon>Microbulbifer</taxon>
    </lineage>
</organism>
<gene>
    <name evidence="1" type="ORF">ACCI49_08755</name>
</gene>
<dbReference type="RefSeq" id="WP_371838577.1">
    <property type="nucleotide sequence ID" value="NZ_JBGMEK010000014.1"/>
</dbReference>
<evidence type="ECO:0000313" key="1">
    <source>
        <dbReference type="EMBL" id="MFA0811009.1"/>
    </source>
</evidence>
<dbReference type="Proteomes" id="UP001569428">
    <property type="component" value="Unassembled WGS sequence"/>
</dbReference>
<reference evidence="1 2" key="1">
    <citation type="submission" date="2024-08" db="EMBL/GenBank/DDBJ databases">
        <authorList>
            <person name="Ishaq N."/>
        </authorList>
    </citation>
    <scope>NUCLEOTIDE SEQUENCE [LARGE SCALE GENOMIC DNA]</scope>
    <source>
        <strain evidence="1 2">DSM 18651</strain>
    </source>
</reference>
<protein>
    <submittedName>
        <fullName evidence="1">Uncharacterized protein</fullName>
    </submittedName>
</protein>
<comment type="caution">
    <text evidence="1">The sequence shown here is derived from an EMBL/GenBank/DDBJ whole genome shotgun (WGS) entry which is preliminary data.</text>
</comment>
<keyword evidence="2" id="KW-1185">Reference proteome</keyword>